<evidence type="ECO:0000256" key="4">
    <source>
        <dbReference type="ARBA" id="ARBA00022630"/>
    </source>
</evidence>
<dbReference type="PANTHER" id="PTHR42807">
    <property type="entry name" value="GLUTARYL-COA DEHYDROGENASE, MITOCHONDRIAL"/>
    <property type="match status" value="1"/>
</dbReference>
<dbReference type="PROSITE" id="PS00073">
    <property type="entry name" value="ACYL_COA_DH_2"/>
    <property type="match status" value="1"/>
</dbReference>
<evidence type="ECO:0000256" key="2">
    <source>
        <dbReference type="ARBA" id="ARBA00004305"/>
    </source>
</evidence>
<sequence length="432" mass="47129">MLAQRAFTLKKASALSRNLVPIIGRQFSNNAVINSALSHTYVKYNWEDPLDLESQLTDEERIMRDTARNYCQEKLLPRAVDAFRNEKFDPEILAEMGELGLLGATIDGYGCAGASSVAYGLITREVERVDSGYRSAMSVISSLVMHPIWAYGTEEQKQKYLPGLAKGTTLASFGLTEPNHGSDPAGMETTARKEGDHYILNGSKTWITLAPIADMMLIWAKNLDEEGAPVRGFILEKGTPGLSTTKIQGKFSLRASITGQVMMDDVRIPTENMLPGAKGLSGPFGCLNNARFGIAWGALGAAEACLHAARDYTLERKQFDKPIAGNQLIQKKLADAHSEIALGLQSCIHVGRLKDAGKAAPQMISMMKRNSASKSLQIARDCRDMLGGNGIVDEYHVIRHLCNLESVNTYEGTSDIHALILGKSITGIQAFY</sequence>
<comment type="similarity">
    <text evidence="3 13">Belongs to the acyl-CoA dehydrogenase family.</text>
</comment>
<dbReference type="GO" id="GO:0050660">
    <property type="term" value="F:flavin adenine dinucleotide binding"/>
    <property type="evidence" value="ECO:0007669"/>
    <property type="project" value="InterPro"/>
</dbReference>
<dbReference type="InterPro" id="IPR046373">
    <property type="entry name" value="Acyl-CoA_Oxase/DH_mid-dom_sf"/>
</dbReference>
<comment type="cofactor">
    <cofactor evidence="1 13">
        <name>FAD</name>
        <dbReference type="ChEBI" id="CHEBI:57692"/>
    </cofactor>
</comment>
<evidence type="ECO:0000256" key="8">
    <source>
        <dbReference type="ARBA" id="ARBA00023128"/>
    </source>
</evidence>
<name>A0AAD5JMZ8_9FUNG</name>
<dbReference type="Pfam" id="PF00441">
    <property type="entry name" value="Acyl-CoA_dh_1"/>
    <property type="match status" value="1"/>
</dbReference>
<dbReference type="FunFam" id="1.10.540.10:FF:000003">
    <property type="entry name" value="glutaryl-CoA dehydrogenase, mitochondrial"/>
    <property type="match status" value="1"/>
</dbReference>
<dbReference type="InterPro" id="IPR009075">
    <property type="entry name" value="AcylCo_DH/oxidase_C"/>
</dbReference>
<dbReference type="GO" id="GO:0046949">
    <property type="term" value="P:fatty-acyl-CoA biosynthetic process"/>
    <property type="evidence" value="ECO:0007669"/>
    <property type="project" value="TreeGrafter"/>
</dbReference>
<comment type="subcellular location">
    <subcellularLocation>
        <location evidence="2">Mitochondrion matrix</location>
    </subcellularLocation>
</comment>
<accession>A0AAD5JMZ8</accession>
<evidence type="ECO:0000256" key="9">
    <source>
        <dbReference type="ARBA" id="ARBA00037899"/>
    </source>
</evidence>
<evidence type="ECO:0000256" key="6">
    <source>
        <dbReference type="ARBA" id="ARBA00022946"/>
    </source>
</evidence>
<protein>
    <recommendedName>
        <fullName evidence="11">glutaryl-CoA dehydrogenase (ETF)</fullName>
        <ecNumber evidence="11">1.3.8.6</ecNumber>
    </recommendedName>
</protein>
<dbReference type="Proteomes" id="UP001209540">
    <property type="component" value="Unassembled WGS sequence"/>
</dbReference>
<evidence type="ECO:0000259" key="15">
    <source>
        <dbReference type="Pfam" id="PF02770"/>
    </source>
</evidence>
<dbReference type="Gene3D" id="1.10.540.10">
    <property type="entry name" value="Acyl-CoA dehydrogenase/oxidase, N-terminal domain"/>
    <property type="match status" value="1"/>
</dbReference>
<feature type="domain" description="Acyl-CoA oxidase/dehydrogenase middle" evidence="15">
    <location>
        <begin position="172"/>
        <end position="266"/>
    </location>
</feature>
<dbReference type="GO" id="GO:0000062">
    <property type="term" value="F:fatty-acyl-CoA binding"/>
    <property type="evidence" value="ECO:0007669"/>
    <property type="project" value="TreeGrafter"/>
</dbReference>
<evidence type="ECO:0000256" key="7">
    <source>
        <dbReference type="ARBA" id="ARBA00023002"/>
    </source>
</evidence>
<dbReference type="GO" id="GO:0005743">
    <property type="term" value="C:mitochondrial inner membrane"/>
    <property type="evidence" value="ECO:0007669"/>
    <property type="project" value="TreeGrafter"/>
</dbReference>
<dbReference type="Pfam" id="PF02771">
    <property type="entry name" value="Acyl-CoA_dh_N"/>
    <property type="match status" value="1"/>
</dbReference>
<dbReference type="PANTHER" id="PTHR42807:SF1">
    <property type="entry name" value="GLUTARYL-COA DEHYDROGENASE, MITOCHONDRIAL"/>
    <property type="match status" value="1"/>
</dbReference>
<dbReference type="InterPro" id="IPR037069">
    <property type="entry name" value="AcylCoA_DH/ox_N_sf"/>
</dbReference>
<keyword evidence="18" id="KW-1185">Reference proteome</keyword>
<evidence type="ECO:0000256" key="10">
    <source>
        <dbReference type="ARBA" id="ARBA00037927"/>
    </source>
</evidence>
<dbReference type="Pfam" id="PF02770">
    <property type="entry name" value="Acyl-CoA_dh_M"/>
    <property type="match status" value="1"/>
</dbReference>
<dbReference type="InterPro" id="IPR013786">
    <property type="entry name" value="AcylCoA_DH/ox_N"/>
</dbReference>
<keyword evidence="8" id="KW-0496">Mitochondrion</keyword>
<dbReference type="SUPFAM" id="SSF47203">
    <property type="entry name" value="Acyl-CoA dehydrogenase C-terminal domain-like"/>
    <property type="match status" value="1"/>
</dbReference>
<dbReference type="Gene3D" id="1.20.140.10">
    <property type="entry name" value="Butyryl-CoA Dehydrogenase, subunit A, domain 3"/>
    <property type="match status" value="1"/>
</dbReference>
<dbReference type="InterPro" id="IPR052033">
    <property type="entry name" value="Glutaryl-CoA_DH_mitochondrial"/>
</dbReference>
<evidence type="ECO:0000259" key="14">
    <source>
        <dbReference type="Pfam" id="PF00441"/>
    </source>
</evidence>
<evidence type="ECO:0000256" key="11">
    <source>
        <dbReference type="ARBA" id="ARBA00039033"/>
    </source>
</evidence>
<comment type="pathway">
    <text evidence="9">Amino-acid metabolism; lysine degradation.</text>
</comment>
<dbReference type="InterPro" id="IPR036250">
    <property type="entry name" value="AcylCo_DH-like_C"/>
</dbReference>
<keyword evidence="7 13" id="KW-0560">Oxidoreductase</keyword>
<gene>
    <name evidence="17" type="ORF">BDA99DRAFT_543628</name>
</gene>
<dbReference type="CDD" id="cd01151">
    <property type="entry name" value="GCD"/>
    <property type="match status" value="1"/>
</dbReference>
<evidence type="ECO:0000256" key="12">
    <source>
        <dbReference type="ARBA" id="ARBA00049493"/>
    </source>
</evidence>
<dbReference type="AlphaFoldDB" id="A0AAD5JMZ8"/>
<evidence type="ECO:0000256" key="5">
    <source>
        <dbReference type="ARBA" id="ARBA00022827"/>
    </source>
</evidence>
<dbReference type="GO" id="GO:0033539">
    <property type="term" value="P:fatty acid beta-oxidation using acyl-CoA dehydrogenase"/>
    <property type="evidence" value="ECO:0007669"/>
    <property type="project" value="TreeGrafter"/>
</dbReference>
<comment type="pathway">
    <text evidence="10">Amino-acid metabolism; tryptophan metabolism.</text>
</comment>
<dbReference type="InterPro" id="IPR006091">
    <property type="entry name" value="Acyl-CoA_Oxase/DH_mid-dom"/>
</dbReference>
<evidence type="ECO:0000256" key="13">
    <source>
        <dbReference type="RuleBase" id="RU362125"/>
    </source>
</evidence>
<evidence type="ECO:0000313" key="17">
    <source>
        <dbReference type="EMBL" id="KAI9245529.1"/>
    </source>
</evidence>
<dbReference type="EC" id="1.3.8.6" evidence="11"/>
<comment type="catalytic activity">
    <reaction evidence="12">
        <text>glutaryl-CoA + oxidized [electron-transfer flavoprotein] + 2 H(+) = (2E)-butenoyl-CoA + reduced [electron-transfer flavoprotein] + CO2</text>
        <dbReference type="Rhea" id="RHEA:13389"/>
        <dbReference type="Rhea" id="RHEA-COMP:10685"/>
        <dbReference type="Rhea" id="RHEA-COMP:10686"/>
        <dbReference type="ChEBI" id="CHEBI:15378"/>
        <dbReference type="ChEBI" id="CHEBI:16526"/>
        <dbReference type="ChEBI" id="CHEBI:57332"/>
        <dbReference type="ChEBI" id="CHEBI:57378"/>
        <dbReference type="ChEBI" id="CHEBI:57692"/>
        <dbReference type="ChEBI" id="CHEBI:58307"/>
        <dbReference type="EC" id="1.3.8.6"/>
    </reaction>
</comment>
<dbReference type="SUPFAM" id="SSF56645">
    <property type="entry name" value="Acyl-CoA dehydrogenase NM domain-like"/>
    <property type="match status" value="1"/>
</dbReference>
<dbReference type="InterPro" id="IPR006089">
    <property type="entry name" value="Acyl-CoA_DH_CS"/>
</dbReference>
<keyword evidence="6" id="KW-0809">Transit peptide</keyword>
<evidence type="ECO:0000256" key="3">
    <source>
        <dbReference type="ARBA" id="ARBA00009347"/>
    </source>
</evidence>
<keyword evidence="5 13" id="KW-0274">FAD</keyword>
<dbReference type="Gene3D" id="2.40.110.10">
    <property type="entry name" value="Butyryl-CoA Dehydrogenase, subunit A, domain 2"/>
    <property type="match status" value="1"/>
</dbReference>
<evidence type="ECO:0000259" key="16">
    <source>
        <dbReference type="Pfam" id="PF02771"/>
    </source>
</evidence>
<feature type="domain" description="Acyl-CoA dehydrogenase/oxidase N-terminal" evidence="16">
    <location>
        <begin position="57"/>
        <end position="167"/>
    </location>
</feature>
<evidence type="ECO:0000313" key="18">
    <source>
        <dbReference type="Proteomes" id="UP001209540"/>
    </source>
</evidence>
<organism evidence="17 18">
    <name type="scientific">Phascolomyces articulosus</name>
    <dbReference type="NCBI Taxonomy" id="60185"/>
    <lineage>
        <taxon>Eukaryota</taxon>
        <taxon>Fungi</taxon>
        <taxon>Fungi incertae sedis</taxon>
        <taxon>Mucoromycota</taxon>
        <taxon>Mucoromycotina</taxon>
        <taxon>Mucoromycetes</taxon>
        <taxon>Mucorales</taxon>
        <taxon>Lichtheimiaceae</taxon>
        <taxon>Phascolomyces</taxon>
    </lineage>
</organism>
<feature type="domain" description="Acyl-CoA dehydrogenase/oxidase C-terminal" evidence="14">
    <location>
        <begin position="284"/>
        <end position="425"/>
    </location>
</feature>
<proteinExistence type="inferred from homology"/>
<comment type="caution">
    <text evidence="17">The sequence shown here is derived from an EMBL/GenBank/DDBJ whole genome shotgun (WGS) entry which is preliminary data.</text>
</comment>
<dbReference type="FunFam" id="1.20.140.10:FF:000006">
    <property type="entry name" value="Glutaryl-CoA dehydrogenase, mitochondrial"/>
    <property type="match status" value="1"/>
</dbReference>
<reference evidence="17" key="2">
    <citation type="submission" date="2023-02" db="EMBL/GenBank/DDBJ databases">
        <authorList>
            <consortium name="DOE Joint Genome Institute"/>
            <person name="Mondo S.J."/>
            <person name="Chang Y."/>
            <person name="Wang Y."/>
            <person name="Ahrendt S."/>
            <person name="Andreopoulos W."/>
            <person name="Barry K."/>
            <person name="Beard J."/>
            <person name="Benny G.L."/>
            <person name="Blankenship S."/>
            <person name="Bonito G."/>
            <person name="Cuomo C."/>
            <person name="Desiro A."/>
            <person name="Gervers K.A."/>
            <person name="Hundley H."/>
            <person name="Kuo A."/>
            <person name="LaButti K."/>
            <person name="Lang B.F."/>
            <person name="Lipzen A."/>
            <person name="O'Donnell K."/>
            <person name="Pangilinan J."/>
            <person name="Reynolds N."/>
            <person name="Sandor L."/>
            <person name="Smith M.W."/>
            <person name="Tsang A."/>
            <person name="Grigoriev I.V."/>
            <person name="Stajich J.E."/>
            <person name="Spatafora J.W."/>
        </authorList>
    </citation>
    <scope>NUCLEOTIDE SEQUENCE</scope>
    <source>
        <strain evidence="17">RSA 2281</strain>
    </source>
</reference>
<dbReference type="EMBL" id="JAIXMP010000051">
    <property type="protein sequence ID" value="KAI9245529.1"/>
    <property type="molecule type" value="Genomic_DNA"/>
</dbReference>
<keyword evidence="4 13" id="KW-0285">Flavoprotein</keyword>
<reference evidence="17" key="1">
    <citation type="journal article" date="2022" name="IScience">
        <title>Evolution of zygomycete secretomes and the origins of terrestrial fungal ecologies.</title>
        <authorList>
            <person name="Chang Y."/>
            <person name="Wang Y."/>
            <person name="Mondo S."/>
            <person name="Ahrendt S."/>
            <person name="Andreopoulos W."/>
            <person name="Barry K."/>
            <person name="Beard J."/>
            <person name="Benny G.L."/>
            <person name="Blankenship S."/>
            <person name="Bonito G."/>
            <person name="Cuomo C."/>
            <person name="Desiro A."/>
            <person name="Gervers K.A."/>
            <person name="Hundley H."/>
            <person name="Kuo A."/>
            <person name="LaButti K."/>
            <person name="Lang B.F."/>
            <person name="Lipzen A."/>
            <person name="O'Donnell K."/>
            <person name="Pangilinan J."/>
            <person name="Reynolds N."/>
            <person name="Sandor L."/>
            <person name="Smith M.E."/>
            <person name="Tsang A."/>
            <person name="Grigoriev I.V."/>
            <person name="Stajich J.E."/>
            <person name="Spatafora J.W."/>
        </authorList>
    </citation>
    <scope>NUCLEOTIDE SEQUENCE</scope>
    <source>
        <strain evidence="17">RSA 2281</strain>
    </source>
</reference>
<dbReference type="GO" id="GO:0005759">
    <property type="term" value="C:mitochondrial matrix"/>
    <property type="evidence" value="ECO:0007669"/>
    <property type="project" value="UniProtKB-SubCell"/>
</dbReference>
<evidence type="ECO:0000256" key="1">
    <source>
        <dbReference type="ARBA" id="ARBA00001974"/>
    </source>
</evidence>
<dbReference type="GO" id="GO:0004361">
    <property type="term" value="F:glutaryl-CoA dehydrogenase activity"/>
    <property type="evidence" value="ECO:0007669"/>
    <property type="project" value="UniProtKB-EC"/>
</dbReference>
<dbReference type="InterPro" id="IPR009100">
    <property type="entry name" value="AcylCoA_DH/oxidase_NM_dom_sf"/>
</dbReference>